<accession>A0A367GRK9</accession>
<feature type="transmembrane region" description="Helical" evidence="1">
    <location>
        <begin position="90"/>
        <end position="110"/>
    </location>
</feature>
<sequence length="119" mass="12962">MKNTNSTTASILYAVSGLIWGINCFLFPEQEHVSVVQYQIAAFNVAVACIVAYLIPAYSGMKWVLLVFTIIGLPLTVISLPVIYSLSITAFTLTLIASVSQSVATVILFLPKKRSNYSI</sequence>
<evidence type="ECO:0000313" key="3">
    <source>
        <dbReference type="Proteomes" id="UP000253209"/>
    </source>
</evidence>
<reference evidence="2 3" key="1">
    <citation type="submission" date="2018-05" db="EMBL/GenBank/DDBJ databases">
        <title>Mucilaginibacter hurinus sp. nov., isolated from briquette warehouse soil.</title>
        <authorList>
            <person name="Choi L."/>
        </authorList>
    </citation>
    <scope>NUCLEOTIDE SEQUENCE [LARGE SCALE GENOMIC DNA]</scope>
    <source>
        <strain evidence="2 3">ZR32</strain>
    </source>
</reference>
<name>A0A367GRK9_9SPHI</name>
<keyword evidence="1" id="KW-0472">Membrane</keyword>
<gene>
    <name evidence="2" type="ORF">DJ568_04905</name>
</gene>
<dbReference type="Proteomes" id="UP000253209">
    <property type="component" value="Unassembled WGS sequence"/>
</dbReference>
<feature type="transmembrane region" description="Helical" evidence="1">
    <location>
        <begin position="12"/>
        <end position="30"/>
    </location>
</feature>
<evidence type="ECO:0008006" key="4">
    <source>
        <dbReference type="Google" id="ProtNLM"/>
    </source>
</evidence>
<evidence type="ECO:0000256" key="1">
    <source>
        <dbReference type="SAM" id="Phobius"/>
    </source>
</evidence>
<proteinExistence type="predicted"/>
<keyword evidence="1" id="KW-1133">Transmembrane helix</keyword>
<evidence type="ECO:0000313" key="2">
    <source>
        <dbReference type="EMBL" id="RCH56087.1"/>
    </source>
</evidence>
<dbReference type="EMBL" id="QGDC01000002">
    <property type="protein sequence ID" value="RCH56087.1"/>
    <property type="molecule type" value="Genomic_DNA"/>
</dbReference>
<comment type="caution">
    <text evidence="2">The sequence shown here is derived from an EMBL/GenBank/DDBJ whole genome shotgun (WGS) entry which is preliminary data.</text>
</comment>
<feature type="transmembrane region" description="Helical" evidence="1">
    <location>
        <begin position="36"/>
        <end position="56"/>
    </location>
</feature>
<feature type="transmembrane region" description="Helical" evidence="1">
    <location>
        <begin position="63"/>
        <end position="84"/>
    </location>
</feature>
<keyword evidence="3" id="KW-1185">Reference proteome</keyword>
<dbReference type="AlphaFoldDB" id="A0A367GRK9"/>
<keyword evidence="1" id="KW-0812">Transmembrane</keyword>
<protein>
    <recommendedName>
        <fullName evidence="4">EamA domain-containing protein</fullName>
    </recommendedName>
</protein>
<organism evidence="2 3">
    <name type="scientific">Mucilaginibacter hurinus</name>
    <dbReference type="NCBI Taxonomy" id="2201324"/>
    <lineage>
        <taxon>Bacteria</taxon>
        <taxon>Pseudomonadati</taxon>
        <taxon>Bacteroidota</taxon>
        <taxon>Sphingobacteriia</taxon>
        <taxon>Sphingobacteriales</taxon>
        <taxon>Sphingobacteriaceae</taxon>
        <taxon>Mucilaginibacter</taxon>
    </lineage>
</organism>